<keyword evidence="2" id="KW-0863">Zinc-finger</keyword>
<feature type="compositionally biased region" description="Low complexity" evidence="9">
    <location>
        <begin position="140"/>
        <end position="165"/>
    </location>
</feature>
<evidence type="ECO:0000256" key="7">
    <source>
        <dbReference type="ARBA" id="ARBA00023170"/>
    </source>
</evidence>
<organism evidence="11">
    <name type="scientific">Tigriopus japonicus</name>
    <name type="common">Copepod</name>
    <dbReference type="NCBI Taxonomy" id="158387"/>
    <lineage>
        <taxon>Eukaryota</taxon>
        <taxon>Metazoa</taxon>
        <taxon>Ecdysozoa</taxon>
        <taxon>Arthropoda</taxon>
        <taxon>Crustacea</taxon>
        <taxon>Multicrustacea</taxon>
        <taxon>Hexanauplia</taxon>
        <taxon>Copepoda</taxon>
        <taxon>Harpacticoida</taxon>
        <taxon>Harpacticidae</taxon>
        <taxon>Tigriopus</taxon>
    </lineage>
</organism>
<evidence type="ECO:0000256" key="9">
    <source>
        <dbReference type="SAM" id="MobiDB-lite"/>
    </source>
</evidence>
<dbReference type="PANTHER" id="PTHR48092">
    <property type="entry name" value="KNIRPS-RELATED PROTEIN-RELATED"/>
    <property type="match status" value="1"/>
</dbReference>
<evidence type="ECO:0000259" key="10">
    <source>
        <dbReference type="PROSITE" id="PS51030"/>
    </source>
</evidence>
<dbReference type="SMART" id="SM00399">
    <property type="entry name" value="ZnF_C4"/>
    <property type="match status" value="1"/>
</dbReference>
<keyword evidence="4" id="KW-0805">Transcription regulation</keyword>
<keyword evidence="1" id="KW-0479">Metal-binding</keyword>
<dbReference type="EMBL" id="KJ664221">
    <property type="protein sequence ID" value="AID52858.1"/>
    <property type="molecule type" value="mRNA"/>
</dbReference>
<dbReference type="GO" id="GO:0043565">
    <property type="term" value="F:sequence-specific DNA binding"/>
    <property type="evidence" value="ECO:0007669"/>
    <property type="project" value="InterPro"/>
</dbReference>
<dbReference type="PROSITE" id="PS51030">
    <property type="entry name" value="NUCLEAR_REC_DBD_2"/>
    <property type="match status" value="1"/>
</dbReference>
<feature type="compositionally biased region" description="Acidic residues" evidence="9">
    <location>
        <begin position="380"/>
        <end position="390"/>
    </location>
</feature>
<feature type="compositionally biased region" description="Low complexity" evidence="9">
    <location>
        <begin position="352"/>
        <end position="369"/>
    </location>
</feature>
<reference evidence="11" key="1">
    <citation type="journal article" date="2014" name="BMC Genomics">
        <title>Genome-wide identification of nuclear receptor (NR) superfamily genes in the copepod Tigriopus japonicus.</title>
        <authorList>
            <person name="Hwang D.S."/>
            <person name="Lee B.Y."/>
            <person name="Kim H.S."/>
            <person name="Lee M.C."/>
            <person name="Kyung D.H."/>
            <person name="Om A.S."/>
            <person name="Rhee J.S."/>
            <person name="Lee J.S."/>
        </authorList>
    </citation>
    <scope>NUCLEOTIDE SEQUENCE</scope>
</reference>
<evidence type="ECO:0000256" key="5">
    <source>
        <dbReference type="ARBA" id="ARBA00023125"/>
    </source>
</evidence>
<reference evidence="11" key="2">
    <citation type="submission" date="2014-03" db="EMBL/GenBank/DDBJ databases">
        <authorList>
            <person name="Lee J.-S."/>
            <person name="Hwang D.-S."/>
        </authorList>
    </citation>
    <scope>NUCLEOTIDE SEQUENCE</scope>
</reference>
<keyword evidence="5" id="KW-0238">DNA-binding</keyword>
<dbReference type="PROSITE" id="PS00031">
    <property type="entry name" value="NUCLEAR_REC_DBD_1"/>
    <property type="match status" value="1"/>
</dbReference>
<dbReference type="GO" id="GO:0008270">
    <property type="term" value="F:zinc ion binding"/>
    <property type="evidence" value="ECO:0007669"/>
    <property type="project" value="UniProtKB-KW"/>
</dbReference>
<dbReference type="Pfam" id="PF00105">
    <property type="entry name" value="zf-C4"/>
    <property type="match status" value="1"/>
</dbReference>
<evidence type="ECO:0000256" key="2">
    <source>
        <dbReference type="ARBA" id="ARBA00022771"/>
    </source>
</evidence>
<feature type="region of interest" description="Disordered" evidence="9">
    <location>
        <begin position="135"/>
        <end position="213"/>
    </location>
</feature>
<dbReference type="GO" id="GO:0003700">
    <property type="term" value="F:DNA-binding transcription factor activity"/>
    <property type="evidence" value="ECO:0007669"/>
    <property type="project" value="InterPro"/>
</dbReference>
<keyword evidence="6" id="KW-0804">Transcription</keyword>
<feature type="domain" description="Nuclear receptor" evidence="10">
    <location>
        <begin position="41"/>
        <end position="117"/>
    </location>
</feature>
<evidence type="ECO:0000256" key="3">
    <source>
        <dbReference type="ARBA" id="ARBA00022833"/>
    </source>
</evidence>
<dbReference type="InterPro" id="IPR001628">
    <property type="entry name" value="Znf_hrmn_rcpt"/>
</dbReference>
<dbReference type="SUPFAM" id="SSF57716">
    <property type="entry name" value="Glucocorticoid receptor-like (DNA-binding domain)"/>
    <property type="match status" value="1"/>
</dbReference>
<keyword evidence="7" id="KW-0675">Receptor</keyword>
<dbReference type="AlphaFoldDB" id="A0A0A7CK39"/>
<gene>
    <name evidence="11" type="primary">KNI-1</name>
</gene>
<keyword evidence="8" id="KW-0539">Nucleus</keyword>
<dbReference type="Gene3D" id="3.30.50.10">
    <property type="entry name" value="Erythroid Transcription Factor GATA-1, subunit A"/>
    <property type="match status" value="1"/>
</dbReference>
<keyword evidence="3" id="KW-0862">Zinc</keyword>
<protein>
    <submittedName>
        <fullName evidence="11">Knirps</fullName>
    </submittedName>
</protein>
<feature type="compositionally biased region" description="Basic and acidic residues" evidence="9">
    <location>
        <begin position="172"/>
        <end position="183"/>
    </location>
</feature>
<evidence type="ECO:0000313" key="11">
    <source>
        <dbReference type="EMBL" id="AID52858.1"/>
    </source>
</evidence>
<proteinExistence type="evidence at transcript level"/>
<evidence type="ECO:0000256" key="1">
    <source>
        <dbReference type="ARBA" id="ARBA00022723"/>
    </source>
</evidence>
<feature type="region of interest" description="Disordered" evidence="9">
    <location>
        <begin position="327"/>
        <end position="426"/>
    </location>
</feature>
<feature type="compositionally biased region" description="Basic and acidic residues" evidence="9">
    <location>
        <begin position="415"/>
        <end position="426"/>
    </location>
</feature>
<dbReference type="PRINTS" id="PR00047">
    <property type="entry name" value="STROIDFINGER"/>
</dbReference>
<name>A0A0A7CK39_TIGJA</name>
<evidence type="ECO:0000256" key="6">
    <source>
        <dbReference type="ARBA" id="ARBA00023163"/>
    </source>
</evidence>
<evidence type="ECO:0000256" key="8">
    <source>
        <dbReference type="ARBA" id="ARBA00023242"/>
    </source>
</evidence>
<dbReference type="InterPro" id="IPR013088">
    <property type="entry name" value="Znf_NHR/GATA"/>
</dbReference>
<accession>A0A0A7CK39</accession>
<dbReference type="InterPro" id="IPR050200">
    <property type="entry name" value="Nuclear_hormone_rcpt_NR3"/>
</dbReference>
<sequence length="426" mass="46319">MISESGSVEAMLRGPGFPPFNNHHPPSIDHSRLDRLDPMQNQLCRVCEEPAAGFHFGAFTCEGCKSFFGRTCNNQSVIQECKNNYRCVVDKKNRTACKACRLRKCLMVGMSKSGSRYGRRSNWFKIHCLMQQNLQNPAGASGKPMSPPMSSSASASSLSPNTPASMWSSPPKTEKPQSPDLREISPPLRSPEPPLKMSQCKTSAPSPMPMSPHPASLSPFKNLIPNLHPMGGPMLKPETSLPSPIPQPMTSLYGGFPSPLSLMSSVPGFPGIPMHKQALLSPLLAQTHLWQMARTNPLFSGLRPEVDLFAEHKALVERYSAAMAAAAAQQQQLPKREMSADTPISSPKREPSVSPAHSSAASEPAQHAPMDLSSKKGDDISDPEEDEDEEIVVKDEPSPCSPKSDMNRNLVGGSRDSEKILDLCSK</sequence>
<evidence type="ECO:0000256" key="4">
    <source>
        <dbReference type="ARBA" id="ARBA00023015"/>
    </source>
</evidence>